<organism evidence="1 2">
    <name type="scientific">Blautia aquisgranensis</name>
    <dbReference type="NCBI Taxonomy" id="3133153"/>
    <lineage>
        <taxon>Bacteria</taxon>
        <taxon>Bacillati</taxon>
        <taxon>Bacillota</taxon>
        <taxon>Clostridia</taxon>
        <taxon>Lachnospirales</taxon>
        <taxon>Lachnospiraceae</taxon>
        <taxon>Blautia</taxon>
    </lineage>
</organism>
<dbReference type="EMBL" id="JBBMEJ010000003">
    <property type="protein sequence ID" value="MEQ2370048.1"/>
    <property type="molecule type" value="Genomic_DNA"/>
</dbReference>
<dbReference type="InterPro" id="IPR027417">
    <property type="entry name" value="P-loop_NTPase"/>
</dbReference>
<comment type="caution">
    <text evidence="1">The sequence shown here is derived from an EMBL/GenBank/DDBJ whole genome shotgun (WGS) entry which is preliminary data.</text>
</comment>
<dbReference type="Pfam" id="PF13189">
    <property type="entry name" value="Cytidylate_kin2"/>
    <property type="match status" value="1"/>
</dbReference>
<dbReference type="Gene3D" id="3.40.50.300">
    <property type="entry name" value="P-loop containing nucleotide triphosphate hydrolases"/>
    <property type="match status" value="1"/>
</dbReference>
<name>A0ABV1BBP0_9FIRM</name>
<evidence type="ECO:0000313" key="2">
    <source>
        <dbReference type="Proteomes" id="UP001473063"/>
    </source>
</evidence>
<protein>
    <submittedName>
        <fullName evidence="1">Cytidylate kinase-like family protein</fullName>
    </submittedName>
</protein>
<dbReference type="RefSeq" id="WP_178644148.1">
    <property type="nucleotide sequence ID" value="NZ_JBBMEJ010000003.1"/>
</dbReference>
<keyword evidence="2" id="KW-1185">Reference proteome</keyword>
<sequence>MHISFSEETVEATEQRVTSSFLFNLVMGVDDAHNNLKKIEKAEHEIIESFVKEGPCVIVGRSANFVLGEKDALNVFIYSDMKDRVRYAVEHYQAEEKQAQAMIKKTDQERKMHALSFYNKEWGNKNNYDLLLNSGKLGIEKCVELIVNAAK</sequence>
<accession>A0ABV1BBP0</accession>
<dbReference type="Proteomes" id="UP001473063">
    <property type="component" value="Unassembled WGS sequence"/>
</dbReference>
<gene>
    <name evidence="1" type="ORF">WMO28_03655</name>
</gene>
<proteinExistence type="predicted"/>
<evidence type="ECO:0000313" key="1">
    <source>
        <dbReference type="EMBL" id="MEQ2370048.1"/>
    </source>
</evidence>
<reference evidence="1 2" key="1">
    <citation type="submission" date="2024-03" db="EMBL/GenBank/DDBJ databases">
        <title>Human intestinal bacterial collection.</title>
        <authorList>
            <person name="Pauvert C."/>
            <person name="Hitch T.C.A."/>
            <person name="Clavel T."/>
        </authorList>
    </citation>
    <scope>NUCLEOTIDE SEQUENCE [LARGE SCALE GENOMIC DNA]</scope>
    <source>
        <strain evidence="1 2">CLA-JM-H16</strain>
    </source>
</reference>